<comment type="similarity">
    <text evidence="1">Belongs to the ATP-dependent AMP-binding enzyme family.</text>
</comment>
<dbReference type="PROSITE" id="PS00455">
    <property type="entry name" value="AMP_BINDING"/>
    <property type="match status" value="1"/>
</dbReference>
<sequence length="635" mass="69640">MDRISPTIWRAARPLHCRQFSLASRARRSCIPSNHAEMTANKAFIQPRRDECRSPITVAKRLYSTIYRSPFPEPALPQPTSLFHFHFPTTGLDPSRAALPAYTDALTGQTLTQGEVRSMSLRMGYGIKKVPGLVKGDVALIFSPNSLEYAVAFFACQAAGLVVTPASASYTPHELAYHIKDSTAKIAFVHPDLMETFEKAQQVVDQENGSQKGLDVFQLTPDSAGDVQAEEKGGRSFWTLMATEDEMGDWRGEELGPGEEHNAAVLCYSSGTTGLPKGVETTHWNLTTMQTVFSVAMEKLCPEEQDKALALLPFSHIFGLVLVLLHPLTMRIPIIVLPKFTPHTFFTTIQTHKVTWSFVVPPLVSLLANFSGVAKYDMSSLRGLLSGAAPMSPDVARAAMDRLSESTGKDFMITQGYGLTETSPATHVLTLKDARRKLGSIGQLLPSLEAKIVQPDGSEAPTGTPGELLLKGPTVMKGYWRNESATEGSFTADKWLKTGDVVKVDEEGFWYIVDRLKEMIKVKGLQVAPAELEALLLSHPHIVDAGVIATKDAEDNELPRAFVVPRPSVLSDIVASSEAMAEYTQEIDNWVKERVSRHKQLRGGIIPVEAIPRSGSGKILRRQLATLKPLEVVMP</sequence>
<evidence type="ECO:0000313" key="5">
    <source>
        <dbReference type="EMBL" id="KAG7531472.1"/>
    </source>
</evidence>
<dbReference type="InterPro" id="IPR042099">
    <property type="entry name" value="ANL_N_sf"/>
</dbReference>
<evidence type="ECO:0000256" key="1">
    <source>
        <dbReference type="ARBA" id="ARBA00006432"/>
    </source>
</evidence>
<gene>
    <name evidence="5" type="ORF">FFLO_04332</name>
</gene>
<dbReference type="CDD" id="cd05911">
    <property type="entry name" value="Firefly_Luc_like"/>
    <property type="match status" value="1"/>
</dbReference>
<accession>A0A8K0JJH8</accession>
<comment type="caution">
    <text evidence="5">The sequence shown here is derived from an EMBL/GenBank/DDBJ whole genome shotgun (WGS) entry which is preliminary data.</text>
</comment>
<proteinExistence type="inferred from homology"/>
<feature type="domain" description="AMP-dependent synthetase/ligase" evidence="3">
    <location>
        <begin position="100"/>
        <end position="480"/>
    </location>
</feature>
<dbReference type="SUPFAM" id="SSF56801">
    <property type="entry name" value="Acetyl-CoA synthetase-like"/>
    <property type="match status" value="1"/>
</dbReference>
<dbReference type="InterPro" id="IPR020845">
    <property type="entry name" value="AMP-binding_CS"/>
</dbReference>
<dbReference type="Gene3D" id="3.30.300.30">
    <property type="match status" value="1"/>
</dbReference>
<protein>
    <submittedName>
        <fullName evidence="5">Uncharacterized protein</fullName>
    </submittedName>
</protein>
<dbReference type="InterPro" id="IPR000873">
    <property type="entry name" value="AMP-dep_synth/lig_dom"/>
</dbReference>
<dbReference type="Pfam" id="PF00501">
    <property type="entry name" value="AMP-binding"/>
    <property type="match status" value="1"/>
</dbReference>
<keyword evidence="2" id="KW-0436">Ligase</keyword>
<dbReference type="InterPro" id="IPR045851">
    <property type="entry name" value="AMP-bd_C_sf"/>
</dbReference>
<dbReference type="Proteomes" id="UP000812966">
    <property type="component" value="Unassembled WGS sequence"/>
</dbReference>
<dbReference type="AlphaFoldDB" id="A0A8K0JJH8"/>
<evidence type="ECO:0000256" key="2">
    <source>
        <dbReference type="ARBA" id="ARBA00022598"/>
    </source>
</evidence>
<evidence type="ECO:0000259" key="4">
    <source>
        <dbReference type="Pfam" id="PF13193"/>
    </source>
</evidence>
<reference evidence="5" key="1">
    <citation type="submission" date="2020-04" db="EMBL/GenBank/DDBJ databases">
        <title>Analysis of mating type loci in Filobasidium floriforme.</title>
        <authorList>
            <person name="Nowrousian M."/>
        </authorList>
    </citation>
    <scope>NUCLEOTIDE SEQUENCE</scope>
    <source>
        <strain evidence="5">CBS 6242</strain>
    </source>
</reference>
<dbReference type="GO" id="GO:0016405">
    <property type="term" value="F:CoA-ligase activity"/>
    <property type="evidence" value="ECO:0007669"/>
    <property type="project" value="TreeGrafter"/>
</dbReference>
<organism evidence="5 6">
    <name type="scientific">Filobasidium floriforme</name>
    <dbReference type="NCBI Taxonomy" id="5210"/>
    <lineage>
        <taxon>Eukaryota</taxon>
        <taxon>Fungi</taxon>
        <taxon>Dikarya</taxon>
        <taxon>Basidiomycota</taxon>
        <taxon>Agaricomycotina</taxon>
        <taxon>Tremellomycetes</taxon>
        <taxon>Filobasidiales</taxon>
        <taxon>Filobasidiaceae</taxon>
        <taxon>Filobasidium</taxon>
    </lineage>
</organism>
<dbReference type="PANTHER" id="PTHR24096:SF149">
    <property type="entry name" value="AMP-BINDING DOMAIN-CONTAINING PROTEIN-RELATED"/>
    <property type="match status" value="1"/>
</dbReference>
<keyword evidence="6" id="KW-1185">Reference proteome</keyword>
<dbReference type="PANTHER" id="PTHR24096">
    <property type="entry name" value="LONG-CHAIN-FATTY-ACID--COA LIGASE"/>
    <property type="match status" value="1"/>
</dbReference>
<dbReference type="Pfam" id="PF13193">
    <property type="entry name" value="AMP-binding_C"/>
    <property type="match status" value="1"/>
</dbReference>
<evidence type="ECO:0000313" key="6">
    <source>
        <dbReference type="Proteomes" id="UP000812966"/>
    </source>
</evidence>
<feature type="domain" description="AMP-binding enzyme C-terminal" evidence="4">
    <location>
        <begin position="531"/>
        <end position="618"/>
    </location>
</feature>
<dbReference type="EMBL" id="JABELV010000090">
    <property type="protein sequence ID" value="KAG7531472.1"/>
    <property type="molecule type" value="Genomic_DNA"/>
</dbReference>
<evidence type="ECO:0000259" key="3">
    <source>
        <dbReference type="Pfam" id="PF00501"/>
    </source>
</evidence>
<dbReference type="InterPro" id="IPR025110">
    <property type="entry name" value="AMP-bd_C"/>
</dbReference>
<name>A0A8K0JJH8_9TREE</name>
<dbReference type="Gene3D" id="3.40.50.12780">
    <property type="entry name" value="N-terminal domain of ligase-like"/>
    <property type="match status" value="1"/>
</dbReference>